<reference evidence="13" key="2">
    <citation type="submission" date="2023-01" db="EMBL/GenBank/DDBJ databases">
        <title>Draft genome sequence of Agaribacter marinus strain NBRC 110023.</title>
        <authorList>
            <person name="Sun Q."/>
            <person name="Mori K."/>
        </authorList>
    </citation>
    <scope>NUCLEOTIDE SEQUENCE</scope>
    <source>
        <strain evidence="13">NBRC 110023</strain>
    </source>
</reference>
<comment type="similarity">
    <text evidence="2 10">Belongs to the TonB family.</text>
</comment>
<dbReference type="PANTHER" id="PTHR33446:SF14">
    <property type="entry name" value="PROTEIN TONB"/>
    <property type="match status" value="1"/>
</dbReference>
<keyword evidence="9" id="KW-0472">Membrane</keyword>
<sequence length="103" mass="11343">MKSIILGLCLLSFVALADSPPECNSDYPLNAAEKGIEGYVLMKFSISKEGKPVDIEVINAEPANVFDEVSICSLSKWVYKPKLVDGKPVKQEGLKVQLDWTLE</sequence>
<evidence type="ECO:0000256" key="7">
    <source>
        <dbReference type="ARBA" id="ARBA00022927"/>
    </source>
</evidence>
<keyword evidence="3 10" id="KW-0813">Transport</keyword>
<accession>A0AA37WH18</accession>
<dbReference type="Gene3D" id="3.30.1150.10">
    <property type="match status" value="1"/>
</dbReference>
<evidence type="ECO:0000313" key="14">
    <source>
        <dbReference type="Proteomes" id="UP001156601"/>
    </source>
</evidence>
<dbReference type="InterPro" id="IPR037682">
    <property type="entry name" value="TonB_C"/>
</dbReference>
<dbReference type="Pfam" id="PF03544">
    <property type="entry name" value="TonB_C"/>
    <property type="match status" value="1"/>
</dbReference>
<keyword evidence="10" id="KW-0735">Signal-anchor</keyword>
<comment type="function">
    <text evidence="10">Interacts with outer membrane receptor proteins that carry out high-affinity binding and energy dependent uptake into the periplasmic space of specific substrates. It could act to transduce energy from the cytoplasmic membrane to specific energy-requiring processes in the outer membrane, resulting in the release into the periplasm of ligands bound by these outer membrane proteins.</text>
</comment>
<evidence type="ECO:0000256" key="4">
    <source>
        <dbReference type="ARBA" id="ARBA00022475"/>
    </source>
</evidence>
<dbReference type="GO" id="GO:0015031">
    <property type="term" value="P:protein transport"/>
    <property type="evidence" value="ECO:0007669"/>
    <property type="project" value="UniProtKB-UniRule"/>
</dbReference>
<dbReference type="GO" id="GO:0005886">
    <property type="term" value="C:plasma membrane"/>
    <property type="evidence" value="ECO:0007669"/>
    <property type="project" value="UniProtKB-SubCell"/>
</dbReference>
<keyword evidence="6" id="KW-0812">Transmembrane</keyword>
<dbReference type="NCBIfam" id="TIGR01352">
    <property type="entry name" value="tonB_Cterm"/>
    <property type="match status" value="1"/>
</dbReference>
<evidence type="ECO:0000256" key="9">
    <source>
        <dbReference type="ARBA" id="ARBA00023136"/>
    </source>
</evidence>
<dbReference type="InterPro" id="IPR051045">
    <property type="entry name" value="TonB-dependent_transducer"/>
</dbReference>
<dbReference type="RefSeq" id="WP_284215720.1">
    <property type="nucleotide sequence ID" value="NZ_BSOT01000002.1"/>
</dbReference>
<dbReference type="EMBL" id="BSOT01000002">
    <property type="protein sequence ID" value="GLR69393.1"/>
    <property type="molecule type" value="Genomic_DNA"/>
</dbReference>
<evidence type="ECO:0000256" key="2">
    <source>
        <dbReference type="ARBA" id="ARBA00006555"/>
    </source>
</evidence>
<evidence type="ECO:0000256" key="11">
    <source>
        <dbReference type="SAM" id="SignalP"/>
    </source>
</evidence>
<dbReference type="GO" id="GO:0030288">
    <property type="term" value="C:outer membrane-bounded periplasmic space"/>
    <property type="evidence" value="ECO:0007669"/>
    <property type="project" value="InterPro"/>
</dbReference>
<dbReference type="AlphaFoldDB" id="A0AA37WH18"/>
<evidence type="ECO:0000259" key="12">
    <source>
        <dbReference type="PROSITE" id="PS52015"/>
    </source>
</evidence>
<reference evidence="13" key="1">
    <citation type="journal article" date="2014" name="Int. J. Syst. Evol. Microbiol.">
        <title>Complete genome sequence of Corynebacterium casei LMG S-19264T (=DSM 44701T), isolated from a smear-ripened cheese.</title>
        <authorList>
            <consortium name="US DOE Joint Genome Institute (JGI-PGF)"/>
            <person name="Walter F."/>
            <person name="Albersmeier A."/>
            <person name="Kalinowski J."/>
            <person name="Ruckert C."/>
        </authorList>
    </citation>
    <scope>NUCLEOTIDE SEQUENCE</scope>
    <source>
        <strain evidence="13">NBRC 110023</strain>
    </source>
</reference>
<evidence type="ECO:0000256" key="8">
    <source>
        <dbReference type="ARBA" id="ARBA00022989"/>
    </source>
</evidence>
<evidence type="ECO:0000256" key="10">
    <source>
        <dbReference type="RuleBase" id="RU362123"/>
    </source>
</evidence>
<dbReference type="GO" id="GO:0031992">
    <property type="term" value="F:energy transducer activity"/>
    <property type="evidence" value="ECO:0007669"/>
    <property type="project" value="InterPro"/>
</dbReference>
<feature type="domain" description="TonB C-terminal" evidence="12">
    <location>
        <begin position="12"/>
        <end position="103"/>
    </location>
</feature>
<dbReference type="SUPFAM" id="SSF74653">
    <property type="entry name" value="TolA/TonB C-terminal domain"/>
    <property type="match status" value="1"/>
</dbReference>
<dbReference type="GO" id="GO:0015891">
    <property type="term" value="P:siderophore transport"/>
    <property type="evidence" value="ECO:0007669"/>
    <property type="project" value="InterPro"/>
</dbReference>
<evidence type="ECO:0000313" key="13">
    <source>
        <dbReference type="EMBL" id="GLR69393.1"/>
    </source>
</evidence>
<evidence type="ECO:0000256" key="1">
    <source>
        <dbReference type="ARBA" id="ARBA00004383"/>
    </source>
</evidence>
<comment type="subcellular location">
    <subcellularLocation>
        <location evidence="1 10">Cell inner membrane</location>
        <topology evidence="1 10">Single-pass membrane protein</topology>
        <orientation evidence="1 10">Periplasmic side</orientation>
    </subcellularLocation>
</comment>
<keyword evidence="11" id="KW-0732">Signal</keyword>
<organism evidence="13 14">
    <name type="scientific">Agaribacter marinus</name>
    <dbReference type="NCBI Taxonomy" id="1431249"/>
    <lineage>
        <taxon>Bacteria</taxon>
        <taxon>Pseudomonadati</taxon>
        <taxon>Pseudomonadota</taxon>
        <taxon>Gammaproteobacteria</taxon>
        <taxon>Alteromonadales</taxon>
        <taxon>Alteromonadaceae</taxon>
        <taxon>Agaribacter</taxon>
    </lineage>
</organism>
<keyword evidence="4 10" id="KW-1003">Cell membrane</keyword>
<keyword evidence="14" id="KW-1185">Reference proteome</keyword>
<feature type="signal peptide" evidence="11">
    <location>
        <begin position="1"/>
        <end position="17"/>
    </location>
</feature>
<dbReference type="PROSITE" id="PS52015">
    <property type="entry name" value="TONB_CTD"/>
    <property type="match status" value="1"/>
</dbReference>
<name>A0AA37WH18_9ALTE</name>
<dbReference type="InterPro" id="IPR003538">
    <property type="entry name" value="TonB"/>
</dbReference>
<evidence type="ECO:0000256" key="3">
    <source>
        <dbReference type="ARBA" id="ARBA00022448"/>
    </source>
</evidence>
<dbReference type="Proteomes" id="UP001156601">
    <property type="component" value="Unassembled WGS sequence"/>
</dbReference>
<feature type="chain" id="PRO_5041353968" description="Protein TonB" evidence="11">
    <location>
        <begin position="18"/>
        <end position="103"/>
    </location>
</feature>
<evidence type="ECO:0000256" key="6">
    <source>
        <dbReference type="ARBA" id="ARBA00022692"/>
    </source>
</evidence>
<keyword evidence="8" id="KW-1133">Transmembrane helix</keyword>
<gene>
    <name evidence="13" type="ORF">GCM10007852_03010</name>
</gene>
<dbReference type="PANTHER" id="PTHR33446">
    <property type="entry name" value="PROTEIN TONB-RELATED"/>
    <property type="match status" value="1"/>
</dbReference>
<comment type="caution">
    <text evidence="13">The sequence shown here is derived from an EMBL/GenBank/DDBJ whole genome shotgun (WGS) entry which is preliminary data.</text>
</comment>
<proteinExistence type="inferred from homology"/>
<evidence type="ECO:0000256" key="5">
    <source>
        <dbReference type="ARBA" id="ARBA00022519"/>
    </source>
</evidence>
<dbReference type="GO" id="GO:0055085">
    <property type="term" value="P:transmembrane transport"/>
    <property type="evidence" value="ECO:0007669"/>
    <property type="project" value="InterPro"/>
</dbReference>
<dbReference type="PRINTS" id="PR01374">
    <property type="entry name" value="TONBPROTEIN"/>
</dbReference>
<keyword evidence="5 10" id="KW-0997">Cell inner membrane</keyword>
<dbReference type="InterPro" id="IPR006260">
    <property type="entry name" value="TonB/TolA_C"/>
</dbReference>
<protein>
    <recommendedName>
        <fullName evidence="10">Protein TonB</fullName>
    </recommendedName>
</protein>
<keyword evidence="7 10" id="KW-0653">Protein transport</keyword>